<evidence type="ECO:0008006" key="6">
    <source>
        <dbReference type="Google" id="ProtNLM"/>
    </source>
</evidence>
<evidence type="ECO:0000256" key="2">
    <source>
        <dbReference type="ARBA" id="ARBA00022603"/>
    </source>
</evidence>
<organism evidence="4 5">
    <name type="scientific">Kalanchoe fedtschenkoi</name>
    <name type="common">Lavender scallops</name>
    <name type="synonym">South American air plant</name>
    <dbReference type="NCBI Taxonomy" id="63787"/>
    <lineage>
        <taxon>Eukaryota</taxon>
        <taxon>Viridiplantae</taxon>
        <taxon>Streptophyta</taxon>
        <taxon>Embryophyta</taxon>
        <taxon>Tracheophyta</taxon>
        <taxon>Spermatophyta</taxon>
        <taxon>Magnoliopsida</taxon>
        <taxon>eudicotyledons</taxon>
        <taxon>Gunneridae</taxon>
        <taxon>Pentapetalae</taxon>
        <taxon>Saxifragales</taxon>
        <taxon>Crassulaceae</taxon>
        <taxon>Kalanchoe</taxon>
    </lineage>
</organism>
<dbReference type="OMA" id="DWFENLK"/>
<evidence type="ECO:0000256" key="3">
    <source>
        <dbReference type="ARBA" id="ARBA00022679"/>
    </source>
</evidence>
<keyword evidence="2" id="KW-0489">Methyltransferase</keyword>
<evidence type="ECO:0000256" key="1">
    <source>
        <dbReference type="ARBA" id="ARBA00008138"/>
    </source>
</evidence>
<protein>
    <recommendedName>
        <fullName evidence="6">S-adenosyl-L-methionine-dependent methyltransferase</fullName>
    </recommendedName>
</protein>
<dbReference type="EnsemblPlants" id="Kaladp0095s0713.1.v1.1">
    <property type="protein sequence ID" value="Kaladp0095s0713.1.v1.1"/>
    <property type="gene ID" value="Kaladp0095s0713.v1.1"/>
</dbReference>
<comment type="similarity">
    <text evidence="1">Belongs to the UPF0677 family.</text>
</comment>
<evidence type="ECO:0000313" key="4">
    <source>
        <dbReference type="EnsemblPlants" id="Kaladp0095s0713.1.v1.1"/>
    </source>
</evidence>
<dbReference type="Proteomes" id="UP000594263">
    <property type="component" value="Unplaced"/>
</dbReference>
<sequence length="370" mass="41491">MCVTVREWSLKCTMHHLFFIPLTTTLHISYVALNFRSMSDKQNDCLPEDPTWPELKLSHCMYTQTVRDIHAVIENEWDSVKLSACQTAAGRALWKHVINDPFAEILAGETYLRSLFEKMMKDRLNKAREISGVILAVRTLWFDSKIEAALDSFGGGETQVVLLGAGMDTRAYRLGCLKDCSVIEVDLPEVLEVKATLLHSAMSSKIEHCQDVILAKSLTRVAADLTHIDWLARLQSSGFVPDKNTIWVLEGILYYLSQSKAMDVLKIIADSCAITRTVLLADFMNKASTTLSSSTYQFYSDWPEDLLPPLGFSDVKLTQIGDPDAHFGLLHDPMNLFNKLRSLSRSIQTDPENGAPCRRLYLVQASGSPI</sequence>
<dbReference type="Pfam" id="PF04072">
    <property type="entry name" value="LCM"/>
    <property type="match status" value="1"/>
</dbReference>
<dbReference type="GO" id="GO:0008168">
    <property type="term" value="F:methyltransferase activity"/>
    <property type="evidence" value="ECO:0007669"/>
    <property type="project" value="UniProtKB-KW"/>
</dbReference>
<dbReference type="NCBIfam" id="TIGR00027">
    <property type="entry name" value="mthyl_TIGR00027"/>
    <property type="match status" value="1"/>
</dbReference>
<keyword evidence="5" id="KW-1185">Reference proteome</keyword>
<dbReference type="InterPro" id="IPR029063">
    <property type="entry name" value="SAM-dependent_MTases_sf"/>
</dbReference>
<dbReference type="Gramene" id="Kaladp0095s0713.1.v1.1">
    <property type="protein sequence ID" value="Kaladp0095s0713.1.v1.1"/>
    <property type="gene ID" value="Kaladp0095s0713.v1.1"/>
</dbReference>
<dbReference type="InterPro" id="IPR007213">
    <property type="entry name" value="Ppm1/Ppm2/Tcmp"/>
</dbReference>
<reference evidence="4" key="1">
    <citation type="submission" date="2021-01" db="UniProtKB">
        <authorList>
            <consortium name="EnsemblPlants"/>
        </authorList>
    </citation>
    <scope>IDENTIFICATION</scope>
</reference>
<keyword evidence="3" id="KW-0808">Transferase</keyword>
<dbReference type="AlphaFoldDB" id="A0A7N0V3Z5"/>
<name>A0A7N0V3Z5_KALFE</name>
<dbReference type="InterPro" id="IPR011610">
    <property type="entry name" value="SAM_mthyl_Trfase_ML2640-like"/>
</dbReference>
<dbReference type="SUPFAM" id="SSF53335">
    <property type="entry name" value="S-adenosyl-L-methionine-dependent methyltransferases"/>
    <property type="match status" value="1"/>
</dbReference>
<accession>A0A7N0V3Z5</accession>
<evidence type="ECO:0000313" key="5">
    <source>
        <dbReference type="Proteomes" id="UP000594263"/>
    </source>
</evidence>
<dbReference type="Gene3D" id="3.40.50.150">
    <property type="entry name" value="Vaccinia Virus protein VP39"/>
    <property type="match status" value="1"/>
</dbReference>
<proteinExistence type="inferred from homology"/>
<dbReference type="GO" id="GO:0032259">
    <property type="term" value="P:methylation"/>
    <property type="evidence" value="ECO:0007669"/>
    <property type="project" value="UniProtKB-KW"/>
</dbReference>
<dbReference type="PANTHER" id="PTHR43619">
    <property type="entry name" value="S-ADENOSYL-L-METHIONINE-DEPENDENT METHYLTRANSFERASE YKTD-RELATED"/>
    <property type="match status" value="1"/>
</dbReference>
<dbReference type="PANTHER" id="PTHR43619:SF8">
    <property type="entry name" value="LEUCINE CARBOXYL METHYLTRANSFERASE"/>
    <property type="match status" value="1"/>
</dbReference>